<comment type="caution">
    <text evidence="2">The sequence shown here is derived from an EMBL/GenBank/DDBJ whole genome shotgun (WGS) entry which is preliminary data.</text>
</comment>
<feature type="compositionally biased region" description="Low complexity" evidence="1">
    <location>
        <begin position="93"/>
        <end position="107"/>
    </location>
</feature>
<dbReference type="EMBL" id="PVTD01000025">
    <property type="protein sequence ID" value="PRY19291.1"/>
    <property type="molecule type" value="Genomic_DNA"/>
</dbReference>
<proteinExistence type="predicted"/>
<dbReference type="Proteomes" id="UP000239480">
    <property type="component" value="Unassembled WGS sequence"/>
</dbReference>
<gene>
    <name evidence="2" type="ORF">CLV78_1257</name>
</gene>
<name>A0A2T0RDR2_9RHOB</name>
<protein>
    <submittedName>
        <fullName evidence="2">Uncharacterized protein</fullName>
    </submittedName>
</protein>
<evidence type="ECO:0000313" key="2">
    <source>
        <dbReference type="EMBL" id="PRY19291.1"/>
    </source>
</evidence>
<accession>A0A2T0RDR2</accession>
<sequence>MKITDATRCSGQENCVSLKKRWGLPADTEKKNSKSLDTQSNNPRGTQRGKTASALGVDPTSTDGSEAKNAKSADGRTERRKKIERTIGVSLGDPSQPSDPQDNPVSQAFGGLSKN</sequence>
<dbReference type="AlphaFoldDB" id="A0A2T0RDR2"/>
<feature type="region of interest" description="Disordered" evidence="1">
    <location>
        <begin position="1"/>
        <end position="115"/>
    </location>
</feature>
<evidence type="ECO:0000313" key="3">
    <source>
        <dbReference type="Proteomes" id="UP000239480"/>
    </source>
</evidence>
<reference evidence="2 3" key="1">
    <citation type="submission" date="2018-03" db="EMBL/GenBank/DDBJ databases">
        <title>Genomic Encyclopedia of Archaeal and Bacterial Type Strains, Phase II (KMG-II): from individual species to whole genera.</title>
        <authorList>
            <person name="Goeker M."/>
        </authorList>
    </citation>
    <scope>NUCLEOTIDE SEQUENCE [LARGE SCALE GENOMIC DNA]</scope>
    <source>
        <strain evidence="2 3">DSM 29328</strain>
    </source>
</reference>
<feature type="compositionally biased region" description="Basic and acidic residues" evidence="1">
    <location>
        <begin position="65"/>
        <end position="77"/>
    </location>
</feature>
<feature type="compositionally biased region" description="Polar residues" evidence="1">
    <location>
        <begin position="35"/>
        <end position="50"/>
    </location>
</feature>
<keyword evidence="3" id="KW-1185">Reference proteome</keyword>
<dbReference type="RefSeq" id="WP_106208565.1">
    <property type="nucleotide sequence ID" value="NZ_PVTD01000025.1"/>
</dbReference>
<organism evidence="2 3">
    <name type="scientific">Aliiruegeria haliotis</name>
    <dbReference type="NCBI Taxonomy" id="1280846"/>
    <lineage>
        <taxon>Bacteria</taxon>
        <taxon>Pseudomonadati</taxon>
        <taxon>Pseudomonadota</taxon>
        <taxon>Alphaproteobacteria</taxon>
        <taxon>Rhodobacterales</taxon>
        <taxon>Roseobacteraceae</taxon>
        <taxon>Aliiruegeria</taxon>
    </lineage>
</organism>
<evidence type="ECO:0000256" key="1">
    <source>
        <dbReference type="SAM" id="MobiDB-lite"/>
    </source>
</evidence>